<sequence>MDFKSPEQLILYFKSNDRIKFTVKLFYVLQFVEKYPEYQNDCGTSWCSDGRNFISNPIILGKTLSIKPNTINANFRSHGFAIIPVKFEELSAEFPNLSDVKNWKKRINHQYNFCSTSFIDEVKQIPCRPFPSLKSLEKSFFISNTPCANYVAIPLKIVSKPPINDHEDTKNDDVNQEIKNNILNNINNQISFQMPPETQSLLSNDNNTYFDTGILMNKISNNIEMSCFLTLSATKDWIQIVGNVSKADPNQVVEAIAANYQTLPQYTQLKSNILYLLLSHSKLTHQPDKSLSFDQFLNFFLRYGCISKAASYINDLTLFSNYSSASSLYSSSSSENSQDSNYLESQPASLFASKFQTWFQPSFNAATSIKILENQPLKTWLLRPSSKPGRFTLHYKSSKKCVSATYIEFNPMNALNEPPLKVMVENEGFSGALNWNSMLFDVMKLNLENSFSLESLNNQSNNSIWNDKLIDQPPQIFLSSSQVELNNNSQLLY</sequence>
<dbReference type="Proteomes" id="UP001470230">
    <property type="component" value="Unassembled WGS sequence"/>
</dbReference>
<evidence type="ECO:0000259" key="1">
    <source>
        <dbReference type="Pfam" id="PF10416"/>
    </source>
</evidence>
<protein>
    <recommendedName>
        <fullName evidence="1">Initiator binding domain-containing protein</fullName>
    </recommendedName>
</protein>
<reference evidence="2 3" key="1">
    <citation type="submission" date="2024-04" db="EMBL/GenBank/DDBJ databases">
        <title>Tritrichomonas musculus Genome.</title>
        <authorList>
            <person name="Alves-Ferreira E."/>
            <person name="Grigg M."/>
            <person name="Lorenzi H."/>
            <person name="Galac M."/>
        </authorList>
    </citation>
    <scope>NUCLEOTIDE SEQUENCE [LARGE SCALE GENOMIC DNA]</scope>
    <source>
        <strain evidence="2 3">EAF2021</strain>
    </source>
</reference>
<comment type="caution">
    <text evidence="2">The sequence shown here is derived from an EMBL/GenBank/DDBJ whole genome shotgun (WGS) entry which is preliminary data.</text>
</comment>
<evidence type="ECO:0000313" key="2">
    <source>
        <dbReference type="EMBL" id="KAK8893746.1"/>
    </source>
</evidence>
<organism evidence="2 3">
    <name type="scientific">Tritrichomonas musculus</name>
    <dbReference type="NCBI Taxonomy" id="1915356"/>
    <lineage>
        <taxon>Eukaryota</taxon>
        <taxon>Metamonada</taxon>
        <taxon>Parabasalia</taxon>
        <taxon>Tritrichomonadida</taxon>
        <taxon>Tritrichomonadidae</taxon>
        <taxon>Tritrichomonas</taxon>
    </lineage>
</organism>
<dbReference type="Pfam" id="PF10416">
    <property type="entry name" value="IBD"/>
    <property type="match status" value="1"/>
</dbReference>
<name>A0ABR2KSG3_9EUKA</name>
<dbReference type="CDD" id="cd00173">
    <property type="entry name" value="SH2"/>
    <property type="match status" value="1"/>
</dbReference>
<dbReference type="InterPro" id="IPR018845">
    <property type="entry name" value="Initiator-bd"/>
</dbReference>
<gene>
    <name evidence="2" type="ORF">M9Y10_022175</name>
</gene>
<dbReference type="Gene3D" id="1.10.10.10">
    <property type="entry name" value="Winged helix-like DNA-binding domain superfamily/Winged helix DNA-binding domain"/>
    <property type="match status" value="1"/>
</dbReference>
<dbReference type="EMBL" id="JAPFFF010000003">
    <property type="protein sequence ID" value="KAK8893746.1"/>
    <property type="molecule type" value="Genomic_DNA"/>
</dbReference>
<feature type="domain" description="Initiator binding" evidence="1">
    <location>
        <begin position="15"/>
        <end position="106"/>
    </location>
</feature>
<dbReference type="InterPro" id="IPR036388">
    <property type="entry name" value="WH-like_DNA-bd_sf"/>
</dbReference>
<proteinExistence type="predicted"/>
<evidence type="ECO:0000313" key="3">
    <source>
        <dbReference type="Proteomes" id="UP001470230"/>
    </source>
</evidence>
<accession>A0ABR2KSG3</accession>
<keyword evidence="3" id="KW-1185">Reference proteome</keyword>